<dbReference type="PIRSF" id="PIRSF002465">
    <property type="entry name" value="Phsphlp_syn_PlsX"/>
    <property type="match status" value="1"/>
</dbReference>
<protein>
    <recommendedName>
        <fullName evidence="8 10">Phosphate acyltransferase</fullName>
        <ecNumber evidence="8 10">2.3.1.274</ecNumber>
    </recommendedName>
    <alternativeName>
        <fullName evidence="10">Acyl-ACP phosphotransacylase</fullName>
    </alternativeName>
    <alternativeName>
        <fullName evidence="10">Acyl-[acyl-carrier-protein]--phosphate acyltransferase</fullName>
    </alternativeName>
    <alternativeName>
        <fullName evidence="10">Phosphate-acyl-ACP acyltransferase</fullName>
    </alternativeName>
</protein>
<dbReference type="NCBIfam" id="TIGR00182">
    <property type="entry name" value="plsX"/>
    <property type="match status" value="1"/>
</dbReference>
<evidence type="ECO:0000256" key="8">
    <source>
        <dbReference type="ARBA" id="ARBA00024069"/>
    </source>
</evidence>
<accession>A0A0S4M1D1</accession>
<keyword evidence="12" id="KW-1185">Reference proteome</keyword>
<keyword evidence="2 10" id="KW-0963">Cytoplasm</keyword>
<dbReference type="InterPro" id="IPR012281">
    <property type="entry name" value="Phospholipid_synth_PlsX-like"/>
</dbReference>
<dbReference type="HAMAP" id="MF_00019">
    <property type="entry name" value="PlsX"/>
    <property type="match status" value="1"/>
</dbReference>
<comment type="subunit">
    <text evidence="9 10">Homodimer. Probably interacts with PlsY.</text>
</comment>
<dbReference type="PANTHER" id="PTHR30100">
    <property type="entry name" value="FATTY ACID/PHOSPHOLIPID SYNTHESIS PROTEIN PLSX"/>
    <property type="match status" value="1"/>
</dbReference>
<evidence type="ECO:0000313" key="11">
    <source>
        <dbReference type="EMBL" id="CUT17591.1"/>
    </source>
</evidence>
<dbReference type="OrthoDB" id="9806408at2"/>
<organism evidence="11 12">
    <name type="scientific">Candidatus Ichthyocystis hellenicum</name>
    <dbReference type="NCBI Taxonomy" id="1561003"/>
    <lineage>
        <taxon>Bacteria</taxon>
        <taxon>Pseudomonadati</taxon>
        <taxon>Pseudomonadota</taxon>
        <taxon>Betaproteobacteria</taxon>
        <taxon>Burkholderiales</taxon>
        <taxon>Candidatus Ichthyocystis</taxon>
    </lineage>
</organism>
<dbReference type="AlphaFoldDB" id="A0A0S4M1D1"/>
<evidence type="ECO:0000256" key="10">
    <source>
        <dbReference type="HAMAP-Rule" id="MF_00019"/>
    </source>
</evidence>
<dbReference type="UniPathway" id="UPA00085"/>
<dbReference type="Gene3D" id="3.40.718.10">
    <property type="entry name" value="Isopropylmalate Dehydrogenase"/>
    <property type="match status" value="1"/>
</dbReference>
<comment type="subcellular location">
    <subcellularLocation>
        <location evidence="10">Cytoplasm</location>
    </subcellularLocation>
    <text evidence="10">Associated with the membrane possibly through PlsY.</text>
</comment>
<dbReference type="EMBL" id="LN906597">
    <property type="protein sequence ID" value="CUT17591.1"/>
    <property type="molecule type" value="Genomic_DNA"/>
</dbReference>
<dbReference type="GO" id="GO:0006633">
    <property type="term" value="P:fatty acid biosynthetic process"/>
    <property type="evidence" value="ECO:0007669"/>
    <property type="project" value="UniProtKB-UniRule"/>
</dbReference>
<dbReference type="GO" id="GO:0005737">
    <property type="term" value="C:cytoplasm"/>
    <property type="evidence" value="ECO:0007669"/>
    <property type="project" value="UniProtKB-SubCell"/>
</dbReference>
<proteinExistence type="inferred from homology"/>
<gene>
    <name evidence="10" type="primary">plsX</name>
    <name evidence="11" type="ORF">Ark11_0758</name>
</gene>
<reference evidence="12" key="1">
    <citation type="submission" date="2015-11" db="EMBL/GenBank/DDBJ databases">
        <authorList>
            <person name="Seth-Smith H.M.B."/>
        </authorList>
    </citation>
    <scope>NUCLEOTIDE SEQUENCE [LARGE SCALE GENOMIC DNA]</scope>
    <source>
        <strain evidence="12">2013Ark11</strain>
    </source>
</reference>
<dbReference type="GO" id="GO:0008654">
    <property type="term" value="P:phospholipid biosynthetic process"/>
    <property type="evidence" value="ECO:0007669"/>
    <property type="project" value="UniProtKB-KW"/>
</dbReference>
<dbReference type="PATRIC" id="fig|1561003.3.peg.766"/>
<dbReference type="EC" id="2.3.1.274" evidence="8 10"/>
<evidence type="ECO:0000256" key="6">
    <source>
        <dbReference type="ARBA" id="ARBA00023209"/>
    </source>
</evidence>
<dbReference type="STRING" id="1561003.Ark11_0758"/>
<evidence type="ECO:0000256" key="5">
    <source>
        <dbReference type="ARBA" id="ARBA00023098"/>
    </source>
</evidence>
<keyword evidence="7 10" id="KW-1208">Phospholipid metabolism</keyword>
<evidence type="ECO:0000256" key="9">
    <source>
        <dbReference type="ARBA" id="ARBA00046608"/>
    </source>
</evidence>
<dbReference type="GO" id="GO:0043811">
    <property type="term" value="F:phosphate:acyl-[acyl carrier protein] acyltransferase activity"/>
    <property type="evidence" value="ECO:0007669"/>
    <property type="project" value="UniProtKB-UniRule"/>
</dbReference>
<name>A0A0S4M1D1_9BURK</name>
<comment type="similarity">
    <text evidence="10">Belongs to the PlsX family.</text>
</comment>
<sequence>MTIRLAVDCMGGDYGIPVTLPAVVNLLDTSLDVSCLLVGVESKIAAWLDVNLPHRLLSRVQLVNASQVVQMDELPRVALRQKRDSSLAKVMELVRDGKADACVSAGNTGALMVFAYFIIKTFNLIERPAIATMIPTLSKPVCMLDLGANVECRAPHLFQFAVMGSLLTTAITGITSPLVGLLNVGGEEIKGNSVVKEAAQLIRRSDLNFYGSIEGSDIFDSAVDVVVCDGFVGNIVLKSSEGLVRMLSTALKREFTRGWYSKLAAGVSYPVLKRFRNQFDHRSHNGACLVGLRSLVIKSHGSADAYAFEQSLHYAAKAVRGRFLSRLEGSIAKVLDG</sequence>
<keyword evidence="4 10" id="KW-0808">Transferase</keyword>
<keyword evidence="11" id="KW-0012">Acyltransferase</keyword>
<evidence type="ECO:0000256" key="4">
    <source>
        <dbReference type="ARBA" id="ARBA00022679"/>
    </source>
</evidence>
<dbReference type="Pfam" id="PF02504">
    <property type="entry name" value="FA_synthesis"/>
    <property type="match status" value="1"/>
</dbReference>
<dbReference type="InterPro" id="IPR003664">
    <property type="entry name" value="FA_synthesis"/>
</dbReference>
<keyword evidence="3 10" id="KW-0444">Lipid biosynthesis</keyword>
<evidence type="ECO:0000256" key="1">
    <source>
        <dbReference type="ARBA" id="ARBA00001232"/>
    </source>
</evidence>
<evidence type="ECO:0000256" key="7">
    <source>
        <dbReference type="ARBA" id="ARBA00023264"/>
    </source>
</evidence>
<dbReference type="PANTHER" id="PTHR30100:SF1">
    <property type="entry name" value="PHOSPHATE ACYLTRANSFERASE"/>
    <property type="match status" value="1"/>
</dbReference>
<dbReference type="SUPFAM" id="SSF53659">
    <property type="entry name" value="Isocitrate/Isopropylmalate dehydrogenase-like"/>
    <property type="match status" value="1"/>
</dbReference>
<evidence type="ECO:0000256" key="2">
    <source>
        <dbReference type="ARBA" id="ARBA00022490"/>
    </source>
</evidence>
<comment type="function">
    <text evidence="10">Catalyzes the reversible formation of acyl-phosphate (acyl-PO(4)) from acyl-[acyl-carrier-protein] (acyl-ACP). This enzyme utilizes acyl-ACP as fatty acyl donor, but not acyl-CoA.</text>
</comment>
<dbReference type="Proteomes" id="UP000198651">
    <property type="component" value="Chromosome I"/>
</dbReference>
<keyword evidence="5 10" id="KW-0443">Lipid metabolism</keyword>
<evidence type="ECO:0000256" key="3">
    <source>
        <dbReference type="ARBA" id="ARBA00022516"/>
    </source>
</evidence>
<dbReference type="RefSeq" id="WP_092342989.1">
    <property type="nucleotide sequence ID" value="NZ_FLSL01000100.1"/>
</dbReference>
<comment type="catalytic activity">
    <reaction evidence="1 10">
        <text>a fatty acyl-[ACP] + phosphate = an acyl phosphate + holo-[ACP]</text>
        <dbReference type="Rhea" id="RHEA:42292"/>
        <dbReference type="Rhea" id="RHEA-COMP:9685"/>
        <dbReference type="Rhea" id="RHEA-COMP:14125"/>
        <dbReference type="ChEBI" id="CHEBI:43474"/>
        <dbReference type="ChEBI" id="CHEBI:59918"/>
        <dbReference type="ChEBI" id="CHEBI:64479"/>
        <dbReference type="ChEBI" id="CHEBI:138651"/>
        <dbReference type="EC" id="2.3.1.274"/>
    </reaction>
</comment>
<comment type="pathway">
    <text evidence="10">Lipid metabolism; phospholipid metabolism.</text>
</comment>
<keyword evidence="6 10" id="KW-0594">Phospholipid biosynthesis</keyword>
<evidence type="ECO:0000313" key="12">
    <source>
        <dbReference type="Proteomes" id="UP000198651"/>
    </source>
</evidence>